<dbReference type="RefSeq" id="WP_212978127.1">
    <property type="nucleotide sequence ID" value="NZ_AP025343.1"/>
</dbReference>
<sequence>MNNQIYGNGSIAVHDLQQVIQAEYRSMIYAQRLLQLAPPEHRMYFSRQVETKQKERLAGWTRLYYRLTACYPIFSKVEPPKDYRAGLMASIADSLDAADFYAGLMDSADDPQLQILLLRAVNAETRWAVRLQWMYNSILHDNGNMEMSKGLIGVIRKPSIDVHSKKNDRV</sequence>
<evidence type="ECO:0000313" key="2">
    <source>
        <dbReference type="Proteomes" id="UP000682811"/>
    </source>
</evidence>
<organism evidence="1 2">
    <name type="scientific">Paenibacillus azoreducens</name>
    <dbReference type="NCBI Taxonomy" id="116718"/>
    <lineage>
        <taxon>Bacteria</taxon>
        <taxon>Bacillati</taxon>
        <taxon>Bacillota</taxon>
        <taxon>Bacilli</taxon>
        <taxon>Bacillales</taxon>
        <taxon>Paenibacillaceae</taxon>
        <taxon>Paenibacillus</taxon>
    </lineage>
</organism>
<protein>
    <submittedName>
        <fullName evidence="1">Uncharacterized protein</fullName>
    </submittedName>
</protein>
<gene>
    <name evidence="1" type="ORF">J34TS1_19880</name>
</gene>
<dbReference type="EMBL" id="BORT01000007">
    <property type="protein sequence ID" value="GIO47223.1"/>
    <property type="molecule type" value="Genomic_DNA"/>
</dbReference>
<name>A0A919YDI1_9BACL</name>
<dbReference type="AlphaFoldDB" id="A0A919YDI1"/>
<reference evidence="1 2" key="1">
    <citation type="submission" date="2021-03" db="EMBL/GenBank/DDBJ databases">
        <title>Antimicrobial resistance genes in bacteria isolated from Japanese honey, and their potential for conferring macrolide and lincosamide resistance in the American foulbrood pathogen Paenibacillus larvae.</title>
        <authorList>
            <person name="Okamoto M."/>
            <person name="Kumagai M."/>
            <person name="Kanamori H."/>
            <person name="Takamatsu D."/>
        </authorList>
    </citation>
    <scope>NUCLEOTIDE SEQUENCE [LARGE SCALE GENOMIC DNA]</scope>
    <source>
        <strain evidence="1 2">J34TS1</strain>
    </source>
</reference>
<dbReference type="Proteomes" id="UP000682811">
    <property type="component" value="Unassembled WGS sequence"/>
</dbReference>
<proteinExistence type="predicted"/>
<dbReference type="CDD" id="cd00657">
    <property type="entry name" value="Ferritin_like"/>
    <property type="match status" value="1"/>
</dbReference>
<accession>A0A919YDI1</accession>
<dbReference type="SUPFAM" id="SSF47240">
    <property type="entry name" value="Ferritin-like"/>
    <property type="match status" value="1"/>
</dbReference>
<evidence type="ECO:0000313" key="1">
    <source>
        <dbReference type="EMBL" id="GIO47223.1"/>
    </source>
</evidence>
<dbReference type="InterPro" id="IPR009078">
    <property type="entry name" value="Ferritin-like_SF"/>
</dbReference>
<comment type="caution">
    <text evidence="1">The sequence shown here is derived from an EMBL/GenBank/DDBJ whole genome shotgun (WGS) entry which is preliminary data.</text>
</comment>
<keyword evidence="2" id="KW-1185">Reference proteome</keyword>